<proteinExistence type="predicted"/>
<comment type="caution">
    <text evidence="2">The sequence shown here is derived from an EMBL/GenBank/DDBJ whole genome shotgun (WGS) entry which is preliminary data.</text>
</comment>
<keyword evidence="1" id="KW-0472">Membrane</keyword>
<reference evidence="2 3" key="1">
    <citation type="submission" date="2020-10" db="EMBL/GenBank/DDBJ databases">
        <title>Ca. Dormibacterota MAGs.</title>
        <authorList>
            <person name="Montgomery K."/>
        </authorList>
    </citation>
    <scope>NUCLEOTIDE SEQUENCE [LARGE SCALE GENOMIC DNA]</scope>
    <source>
        <strain evidence="2">SC8811_S16_3</strain>
    </source>
</reference>
<dbReference type="AlphaFoldDB" id="A0A934NEC9"/>
<evidence type="ECO:0000313" key="3">
    <source>
        <dbReference type="Proteomes" id="UP000620075"/>
    </source>
</evidence>
<dbReference type="Proteomes" id="UP000620075">
    <property type="component" value="Unassembled WGS sequence"/>
</dbReference>
<organism evidence="2 3">
    <name type="scientific">Candidatus Dormiibacter inghamiae</name>
    <dbReference type="NCBI Taxonomy" id="3127013"/>
    <lineage>
        <taxon>Bacteria</taxon>
        <taxon>Bacillati</taxon>
        <taxon>Candidatus Dormiibacterota</taxon>
        <taxon>Candidatus Dormibacteria</taxon>
        <taxon>Candidatus Dormibacterales</taxon>
        <taxon>Candidatus Dormibacteraceae</taxon>
        <taxon>Candidatus Dormiibacter</taxon>
    </lineage>
</organism>
<gene>
    <name evidence="2" type="ORF">JF888_13115</name>
</gene>
<evidence type="ECO:0000313" key="2">
    <source>
        <dbReference type="EMBL" id="MBJ7604113.1"/>
    </source>
</evidence>
<sequence>MATAIQTEQTNCDSCQSPLPAGAAYCDKCGERTRKAKRLVRLSLRVEIVFFILVTLIVMGFAGVFYFQK</sequence>
<feature type="transmembrane region" description="Helical" evidence="1">
    <location>
        <begin position="42"/>
        <end position="67"/>
    </location>
</feature>
<evidence type="ECO:0008006" key="4">
    <source>
        <dbReference type="Google" id="ProtNLM"/>
    </source>
</evidence>
<evidence type="ECO:0000256" key="1">
    <source>
        <dbReference type="SAM" id="Phobius"/>
    </source>
</evidence>
<dbReference type="RefSeq" id="WP_338181202.1">
    <property type="nucleotide sequence ID" value="NZ_JAEKNQ010000053.1"/>
</dbReference>
<protein>
    <recommendedName>
        <fullName evidence="4">Zinc ribbon domain-containing protein</fullName>
    </recommendedName>
</protein>
<keyword evidence="1" id="KW-0812">Transmembrane</keyword>
<name>A0A934NEC9_9BACT</name>
<keyword evidence="1" id="KW-1133">Transmembrane helix</keyword>
<dbReference type="EMBL" id="JAEKNQ010000053">
    <property type="protein sequence ID" value="MBJ7604113.1"/>
    <property type="molecule type" value="Genomic_DNA"/>
</dbReference>
<accession>A0A934NEC9</accession>